<sequence>MMSPLTVIFFSVLVFLQNFISGIALRITTESAAKLIDQSTEATSNEDESSGGPVTIFAFPSNMHLDPSDGALWSGHTAVQFGKGGGIFGFSPANSALNLTSMMRGITSPGAVFDDTLLFSERLPNSGEPYVLVVHEVDEKKLSGDEETRLREDARDGVLSDLRYSFPPLALGVSSLPGWRSTLFNCITYLSARLRLPIQTGGDGVLSRYLKALEKLPGTHCECRQGKSLVKSSVCVGPKAIGKKTLEQRSRAQNAAFCTFAEPEQESRNFKLSDTKISYQD</sequence>
<dbReference type="EMBL" id="CDMZ01005952">
    <property type="protein sequence ID" value="CEM56194.1"/>
    <property type="molecule type" value="Genomic_DNA"/>
</dbReference>
<keyword evidence="1" id="KW-0732">Signal</keyword>
<proteinExistence type="predicted"/>
<protein>
    <submittedName>
        <fullName evidence="2">Uncharacterized protein</fullName>
    </submittedName>
</protein>
<gene>
    <name evidence="2" type="ORF">Cvel_2512</name>
</gene>
<dbReference type="VEuPathDB" id="CryptoDB:Cvel_2512"/>
<name>A0A0G4IGA2_9ALVE</name>
<dbReference type="AlphaFoldDB" id="A0A0G4IGA2"/>
<reference evidence="2" key="1">
    <citation type="submission" date="2014-11" db="EMBL/GenBank/DDBJ databases">
        <authorList>
            <person name="Otto D Thomas"/>
            <person name="Naeem Raeece"/>
        </authorList>
    </citation>
    <scope>NUCLEOTIDE SEQUENCE</scope>
</reference>
<organism evidence="2">
    <name type="scientific">Chromera velia CCMP2878</name>
    <dbReference type="NCBI Taxonomy" id="1169474"/>
    <lineage>
        <taxon>Eukaryota</taxon>
        <taxon>Sar</taxon>
        <taxon>Alveolata</taxon>
        <taxon>Colpodellida</taxon>
        <taxon>Chromeraceae</taxon>
        <taxon>Chromera</taxon>
    </lineage>
</organism>
<feature type="chain" id="PRO_5005192572" evidence="1">
    <location>
        <begin position="25"/>
        <end position="281"/>
    </location>
</feature>
<evidence type="ECO:0000256" key="1">
    <source>
        <dbReference type="SAM" id="SignalP"/>
    </source>
</evidence>
<evidence type="ECO:0000313" key="2">
    <source>
        <dbReference type="EMBL" id="CEM56194.1"/>
    </source>
</evidence>
<feature type="signal peptide" evidence="1">
    <location>
        <begin position="1"/>
        <end position="24"/>
    </location>
</feature>
<accession>A0A0G4IGA2</accession>